<dbReference type="PANTHER" id="PTHR14969:SF13">
    <property type="entry name" value="AT30094P"/>
    <property type="match status" value="1"/>
</dbReference>
<feature type="transmembrane region" description="Helical" evidence="1">
    <location>
        <begin position="153"/>
        <end position="172"/>
    </location>
</feature>
<dbReference type="SMART" id="SM00014">
    <property type="entry name" value="acidPPc"/>
    <property type="match status" value="1"/>
</dbReference>
<dbReference type="Pfam" id="PF01569">
    <property type="entry name" value="PAP2"/>
    <property type="match status" value="1"/>
</dbReference>
<dbReference type="EMBL" id="CP129113">
    <property type="protein sequence ID" value="WLV25510.1"/>
    <property type="molecule type" value="Genomic_DNA"/>
</dbReference>
<keyword evidence="1" id="KW-0472">Membrane</keyword>
<accession>A0ABY9KXW2</accession>
<dbReference type="InterPro" id="IPR036938">
    <property type="entry name" value="PAP2/HPO_sf"/>
</dbReference>
<keyword evidence="1" id="KW-1133">Transmembrane helix</keyword>
<protein>
    <submittedName>
        <fullName evidence="3">Phosphatase PAP2 family protein</fullName>
    </submittedName>
</protein>
<feature type="transmembrane region" description="Helical" evidence="1">
    <location>
        <begin position="184"/>
        <end position="202"/>
    </location>
</feature>
<keyword evidence="4" id="KW-1185">Reference proteome</keyword>
<evidence type="ECO:0000259" key="2">
    <source>
        <dbReference type="SMART" id="SM00014"/>
    </source>
</evidence>
<feature type="domain" description="Phosphatidic acid phosphatase type 2/haloperoxidase" evidence="2">
    <location>
        <begin position="85"/>
        <end position="199"/>
    </location>
</feature>
<feature type="transmembrane region" description="Helical" evidence="1">
    <location>
        <begin position="88"/>
        <end position="108"/>
    </location>
</feature>
<feature type="transmembrane region" description="Helical" evidence="1">
    <location>
        <begin position="128"/>
        <end position="146"/>
    </location>
</feature>
<keyword evidence="1" id="KW-0812">Transmembrane</keyword>
<evidence type="ECO:0000256" key="1">
    <source>
        <dbReference type="SAM" id="Phobius"/>
    </source>
</evidence>
<organism evidence="3 4">
    <name type="scientific">Aciduricibacillus chroicocephali</name>
    <dbReference type="NCBI Taxonomy" id="3054939"/>
    <lineage>
        <taxon>Bacteria</taxon>
        <taxon>Bacillati</taxon>
        <taxon>Bacillota</taxon>
        <taxon>Bacilli</taxon>
        <taxon>Bacillales</taxon>
        <taxon>Bacillaceae</taxon>
        <taxon>Aciduricibacillus</taxon>
    </lineage>
</organism>
<gene>
    <name evidence="3" type="ORF">QR721_04685</name>
</gene>
<sequence length="210" mass="24368">MKRKRIFHWTLLIIIAIVVSIWIHDVMIGELPLVDKLTRAFVTAFGNTSYYRFFTWSTHFGSKSFLIPFVIVMAIVLIYMYRRVLPGVMFAFGTLFGWIFNELIKSLVQRQRPSLNPGLDAIGTSFPSGHAMISFICYGLLLYFLIVKIKSRILQTVLQILIPIIILVIGLGRYLINVHYLTDVMAGYFFGYLFLIVWIKLYKKLSVNKR</sequence>
<evidence type="ECO:0000313" key="4">
    <source>
        <dbReference type="Proteomes" id="UP001180087"/>
    </source>
</evidence>
<dbReference type="Gene3D" id="1.20.144.10">
    <property type="entry name" value="Phosphatidic acid phosphatase type 2/haloperoxidase"/>
    <property type="match status" value="2"/>
</dbReference>
<dbReference type="PANTHER" id="PTHR14969">
    <property type="entry name" value="SPHINGOSINE-1-PHOSPHATE PHOSPHOHYDROLASE"/>
    <property type="match status" value="1"/>
</dbReference>
<dbReference type="SUPFAM" id="SSF48317">
    <property type="entry name" value="Acid phosphatase/Vanadium-dependent haloperoxidase"/>
    <property type="match status" value="1"/>
</dbReference>
<reference evidence="3" key="1">
    <citation type="submission" date="2023-06" db="EMBL/GenBank/DDBJ databases">
        <title>A Treasure from Seagulls: Isolation and Description of Aciduricobacillus qingdaonensis gen. nov., sp. nov., a Rare Obligately Uric Acid-utilizing Member in the Family Bacillaceae.</title>
        <authorList>
            <person name="Liu W."/>
            <person name="Wang B."/>
        </authorList>
    </citation>
    <scope>NUCLEOTIDE SEQUENCE</scope>
    <source>
        <strain evidence="3">44XB</strain>
    </source>
</reference>
<dbReference type="InterPro" id="IPR000326">
    <property type="entry name" value="PAP2/HPO"/>
</dbReference>
<evidence type="ECO:0000313" key="3">
    <source>
        <dbReference type="EMBL" id="WLV25510.1"/>
    </source>
</evidence>
<dbReference type="CDD" id="cd03392">
    <property type="entry name" value="PAP2_like_2"/>
    <property type="match status" value="1"/>
</dbReference>
<dbReference type="RefSeq" id="WP_348029301.1">
    <property type="nucleotide sequence ID" value="NZ_CP129113.1"/>
</dbReference>
<feature type="transmembrane region" description="Helical" evidence="1">
    <location>
        <begin position="7"/>
        <end position="24"/>
    </location>
</feature>
<dbReference type="Proteomes" id="UP001180087">
    <property type="component" value="Chromosome"/>
</dbReference>
<feature type="transmembrane region" description="Helical" evidence="1">
    <location>
        <begin position="65"/>
        <end position="81"/>
    </location>
</feature>
<proteinExistence type="predicted"/>
<name>A0ABY9KXW2_9BACI</name>